<accession>A0A538SHG7</accession>
<comment type="caution">
    <text evidence="1">The sequence shown here is derived from an EMBL/GenBank/DDBJ whole genome shotgun (WGS) entry which is preliminary data.</text>
</comment>
<name>A0A538SHG7_UNCEI</name>
<dbReference type="SUPFAM" id="SSF50939">
    <property type="entry name" value="Sialidases"/>
    <property type="match status" value="1"/>
</dbReference>
<sequence length="307" mass="31912">MGARAAIANGGDASELGGLISGEAADAIQHYFAETKALGIPKRNGTLFVPGPVNVRANLQPSTDRVGETQSEIAICVLGDTVVIGWNDSQGFLAGNTISSAGYSTNGGATFTDMGNMPLALPTDQAFGDPGIDTDEKGNWYYNQIYTRTTGNPDPTPEQNIAVHRGVFTAGVLAWGTPVQASIGTSATGNLDKCLLACDRVTGNVYVSYTRFTANPQIEIVRSTTNGATWGAATILDAGVTPTSSKQAARPYCGPGGEVYVVWEKGANSIFCPDGAGNIVSFNAQIGFTRSLNFGVSYDPVSIIGNP</sequence>
<reference evidence="1 2" key="1">
    <citation type="journal article" date="2019" name="Nat. Microbiol.">
        <title>Mediterranean grassland soil C-N compound turnover is dependent on rainfall and depth, and is mediated by genomically divergent microorganisms.</title>
        <authorList>
            <person name="Diamond S."/>
            <person name="Andeer P.F."/>
            <person name="Li Z."/>
            <person name="Crits-Christoph A."/>
            <person name="Burstein D."/>
            <person name="Anantharaman K."/>
            <person name="Lane K.R."/>
            <person name="Thomas B.C."/>
            <person name="Pan C."/>
            <person name="Northen T.R."/>
            <person name="Banfield J.F."/>
        </authorList>
    </citation>
    <scope>NUCLEOTIDE SEQUENCE [LARGE SCALE GENOMIC DNA]</scope>
    <source>
        <strain evidence="1">WS_2</strain>
    </source>
</reference>
<evidence type="ECO:0000313" key="2">
    <source>
        <dbReference type="Proteomes" id="UP000317716"/>
    </source>
</evidence>
<dbReference type="EMBL" id="VBOS01000400">
    <property type="protein sequence ID" value="TMQ50800.1"/>
    <property type="molecule type" value="Genomic_DNA"/>
</dbReference>
<feature type="non-terminal residue" evidence="1">
    <location>
        <position position="307"/>
    </location>
</feature>
<gene>
    <name evidence="1" type="ORF">E6K72_11140</name>
</gene>
<dbReference type="Proteomes" id="UP000317716">
    <property type="component" value="Unassembled WGS sequence"/>
</dbReference>
<evidence type="ECO:0008006" key="3">
    <source>
        <dbReference type="Google" id="ProtNLM"/>
    </source>
</evidence>
<evidence type="ECO:0000313" key="1">
    <source>
        <dbReference type="EMBL" id="TMQ50800.1"/>
    </source>
</evidence>
<protein>
    <recommendedName>
        <fullName evidence="3">Exo-alpha-sialidase</fullName>
    </recommendedName>
</protein>
<dbReference type="InterPro" id="IPR036278">
    <property type="entry name" value="Sialidase_sf"/>
</dbReference>
<organism evidence="1 2">
    <name type="scientific">Eiseniibacteriota bacterium</name>
    <dbReference type="NCBI Taxonomy" id="2212470"/>
    <lineage>
        <taxon>Bacteria</taxon>
        <taxon>Candidatus Eiseniibacteriota</taxon>
    </lineage>
</organism>
<dbReference type="AlphaFoldDB" id="A0A538SHG7"/>
<dbReference type="CDD" id="cd15482">
    <property type="entry name" value="Sialidase_non-viral"/>
    <property type="match status" value="1"/>
</dbReference>
<proteinExistence type="predicted"/>